<reference evidence="2" key="1">
    <citation type="journal article" date="2023" name="Microbiome">
        <title>Phages are unrecognized players in the ecology of the oral pathogen Porphyromonas gingivalis.</title>
        <authorList>
            <person name="Matrishin C.B."/>
            <person name="Haase E.M."/>
            <person name="Dewhirst F.E."/>
            <person name="Mark Welch J.L."/>
            <person name="Miranda-Sanchez F."/>
            <person name="Chen T."/>
            <person name="MacFarland D.C."/>
            <person name="Kauffman K.M."/>
        </authorList>
    </citation>
    <scope>NUCLEOTIDE SEQUENCE</scope>
</reference>
<feature type="transmembrane region" description="Helical" evidence="1">
    <location>
        <begin position="171"/>
        <end position="197"/>
    </location>
</feature>
<accession>A0AAT9J8E1</accession>
<protein>
    <submittedName>
        <fullName evidence="2">Spanin</fullName>
    </submittedName>
</protein>
<keyword evidence="1" id="KW-0812">Transmembrane</keyword>
<keyword evidence="1" id="KW-0472">Membrane</keyword>
<sequence>MKRTRCNRPAICCFVAVLIAMSAALLQIGCRVKSKYSHSIDAQRTETVISDAARAETAVQKTNVQRSTTSTAAAAVEAWLSGSVDIELETKQYGRDSLGSYLAAESILKRKEHNESGYRSELTMSIVDSLLHVRIDSALSAERTRMQLSAQSQLKSKESTSRRASGFPFDFLLSCFITIFLLSLFARLSRGFLINIYNKLCAKKKM</sequence>
<name>A0AAT9J8E1_9CAUD</name>
<reference evidence="2" key="2">
    <citation type="submission" date="2024-05" db="EMBL/GenBank/DDBJ databases">
        <authorList>
            <person name="Matrishin C.B."/>
            <person name="Kauffman K.M."/>
        </authorList>
    </citation>
    <scope>NUCLEOTIDE SEQUENCE</scope>
</reference>
<proteinExistence type="predicted"/>
<keyword evidence="1" id="KW-1133">Transmembrane helix</keyword>
<dbReference type="EMBL" id="BK068097">
    <property type="protein sequence ID" value="DBA55334.1"/>
    <property type="molecule type" value="Genomic_DNA"/>
</dbReference>
<organism evidence="2">
    <name type="scientific">Porphyromonas phage phage016a_WW2866</name>
    <dbReference type="NCBI Taxonomy" id="3154106"/>
    <lineage>
        <taxon>Viruses</taxon>
        <taxon>Duplodnaviria</taxon>
        <taxon>Heunggongvirae</taxon>
        <taxon>Uroviricota</taxon>
        <taxon>Caudoviricetes</taxon>
        <taxon>Nixviridae</taxon>
        <taxon>Dewhirstvirus</taxon>
        <taxon>Dewhirstvirus pging00J</taxon>
    </lineage>
</organism>
<evidence type="ECO:0000313" key="2">
    <source>
        <dbReference type="EMBL" id="DBA55334.1"/>
    </source>
</evidence>
<evidence type="ECO:0000256" key="1">
    <source>
        <dbReference type="SAM" id="Phobius"/>
    </source>
</evidence>